<protein>
    <submittedName>
        <fullName evidence="1">Uncharacterized protein</fullName>
    </submittedName>
</protein>
<organism evidence="1 2">
    <name type="scientific">Aduncisulcus paluster</name>
    <dbReference type="NCBI Taxonomy" id="2918883"/>
    <lineage>
        <taxon>Eukaryota</taxon>
        <taxon>Metamonada</taxon>
        <taxon>Carpediemonas-like organisms</taxon>
        <taxon>Aduncisulcus</taxon>
    </lineage>
</organism>
<dbReference type="Proteomes" id="UP001057375">
    <property type="component" value="Unassembled WGS sequence"/>
</dbReference>
<sequence length="136" mass="15454">MHLFPAHIEQLLSLYGTFQNIDTDLDERLNGFIVSHASAQSKNNFVLLGCEVQNALRSYTPSNFEVLGPRHEEWKPSKGTWCAVKDQPEGYFFVKLVAFTDLPALRREIMTTTKDVILEKWEGEEDDSYGVEAQGS</sequence>
<name>A0ABQ5K7F2_9EUKA</name>
<dbReference type="EMBL" id="BQXS01007766">
    <property type="protein sequence ID" value="GKT28488.1"/>
    <property type="molecule type" value="Genomic_DNA"/>
</dbReference>
<comment type="caution">
    <text evidence="1">The sequence shown here is derived from an EMBL/GenBank/DDBJ whole genome shotgun (WGS) entry which is preliminary data.</text>
</comment>
<evidence type="ECO:0000313" key="2">
    <source>
        <dbReference type="Proteomes" id="UP001057375"/>
    </source>
</evidence>
<reference evidence="1" key="1">
    <citation type="submission" date="2022-03" db="EMBL/GenBank/DDBJ databases">
        <title>Draft genome sequence of Aduncisulcus paluster, a free-living microaerophilic Fornicata.</title>
        <authorList>
            <person name="Yuyama I."/>
            <person name="Kume K."/>
            <person name="Tamura T."/>
            <person name="Inagaki Y."/>
            <person name="Hashimoto T."/>
        </authorList>
    </citation>
    <scope>NUCLEOTIDE SEQUENCE</scope>
    <source>
        <strain evidence="1">NY0171</strain>
    </source>
</reference>
<gene>
    <name evidence="1" type="ORF">ADUPG1_004960</name>
</gene>
<evidence type="ECO:0000313" key="1">
    <source>
        <dbReference type="EMBL" id="GKT28488.1"/>
    </source>
</evidence>
<feature type="non-terminal residue" evidence="1">
    <location>
        <position position="136"/>
    </location>
</feature>
<accession>A0ABQ5K7F2</accession>
<proteinExistence type="predicted"/>
<keyword evidence="2" id="KW-1185">Reference proteome</keyword>